<evidence type="ECO:0000256" key="1">
    <source>
        <dbReference type="SAM" id="MobiDB-lite"/>
    </source>
</evidence>
<feature type="chain" id="PRO_5002174440" evidence="2">
    <location>
        <begin position="25"/>
        <end position="280"/>
    </location>
</feature>
<keyword evidence="2" id="KW-0732">Signal</keyword>
<evidence type="ECO:0000256" key="2">
    <source>
        <dbReference type="SAM" id="SignalP"/>
    </source>
</evidence>
<feature type="region of interest" description="Disordered" evidence="1">
    <location>
        <begin position="66"/>
        <end position="85"/>
    </location>
</feature>
<reference evidence="3 4" key="1">
    <citation type="submission" date="2014-04" db="EMBL/GenBank/DDBJ databases">
        <authorList>
            <consortium name="DOE Joint Genome Institute"/>
            <person name="Kuo A."/>
            <person name="Tarkka M."/>
            <person name="Buscot F."/>
            <person name="Kohler A."/>
            <person name="Nagy L.G."/>
            <person name="Floudas D."/>
            <person name="Copeland A."/>
            <person name="Barry K.W."/>
            <person name="Cichocki N."/>
            <person name="Veneault-Fourrey C."/>
            <person name="LaButti K."/>
            <person name="Lindquist E.A."/>
            <person name="Lipzen A."/>
            <person name="Lundell T."/>
            <person name="Morin E."/>
            <person name="Murat C."/>
            <person name="Sun H."/>
            <person name="Tunlid A."/>
            <person name="Henrissat B."/>
            <person name="Grigoriev I.V."/>
            <person name="Hibbett D.S."/>
            <person name="Martin F."/>
            <person name="Nordberg H.P."/>
            <person name="Cantor M.N."/>
            <person name="Hua S.X."/>
        </authorList>
    </citation>
    <scope>NUCLEOTIDE SEQUENCE [LARGE SCALE GENOMIC DNA]</scope>
    <source>
        <strain evidence="3 4">F 1598</strain>
    </source>
</reference>
<name>A0A0C3FHX3_PILCF</name>
<evidence type="ECO:0000313" key="4">
    <source>
        <dbReference type="Proteomes" id="UP000054166"/>
    </source>
</evidence>
<protein>
    <submittedName>
        <fullName evidence="3">Uncharacterized protein</fullName>
    </submittedName>
</protein>
<dbReference type="OrthoDB" id="5588096at2759"/>
<evidence type="ECO:0000313" key="3">
    <source>
        <dbReference type="EMBL" id="KIM79179.1"/>
    </source>
</evidence>
<dbReference type="Proteomes" id="UP000054166">
    <property type="component" value="Unassembled WGS sequence"/>
</dbReference>
<organism evidence="3 4">
    <name type="scientific">Piloderma croceum (strain F 1598)</name>
    <dbReference type="NCBI Taxonomy" id="765440"/>
    <lineage>
        <taxon>Eukaryota</taxon>
        <taxon>Fungi</taxon>
        <taxon>Dikarya</taxon>
        <taxon>Basidiomycota</taxon>
        <taxon>Agaricomycotina</taxon>
        <taxon>Agaricomycetes</taxon>
        <taxon>Agaricomycetidae</taxon>
        <taxon>Atheliales</taxon>
        <taxon>Atheliaceae</taxon>
        <taxon>Piloderma</taxon>
    </lineage>
</organism>
<gene>
    <name evidence="3" type="ORF">PILCRDRAFT_10594</name>
</gene>
<reference evidence="4" key="2">
    <citation type="submission" date="2015-01" db="EMBL/GenBank/DDBJ databases">
        <title>Evolutionary Origins and Diversification of the Mycorrhizal Mutualists.</title>
        <authorList>
            <consortium name="DOE Joint Genome Institute"/>
            <consortium name="Mycorrhizal Genomics Consortium"/>
            <person name="Kohler A."/>
            <person name="Kuo A."/>
            <person name="Nagy L.G."/>
            <person name="Floudas D."/>
            <person name="Copeland A."/>
            <person name="Barry K.W."/>
            <person name="Cichocki N."/>
            <person name="Veneault-Fourrey C."/>
            <person name="LaButti K."/>
            <person name="Lindquist E.A."/>
            <person name="Lipzen A."/>
            <person name="Lundell T."/>
            <person name="Morin E."/>
            <person name="Murat C."/>
            <person name="Riley R."/>
            <person name="Ohm R."/>
            <person name="Sun H."/>
            <person name="Tunlid A."/>
            <person name="Henrissat B."/>
            <person name="Grigoriev I.V."/>
            <person name="Hibbett D.S."/>
            <person name="Martin F."/>
        </authorList>
    </citation>
    <scope>NUCLEOTIDE SEQUENCE [LARGE SCALE GENOMIC DNA]</scope>
    <source>
        <strain evidence="4">F 1598</strain>
    </source>
</reference>
<dbReference type="STRING" id="765440.A0A0C3FHX3"/>
<dbReference type="HOGENOM" id="CLU_994381_0_0_1"/>
<dbReference type="EMBL" id="KN833011">
    <property type="protein sequence ID" value="KIM79179.1"/>
    <property type="molecule type" value="Genomic_DNA"/>
</dbReference>
<proteinExistence type="predicted"/>
<dbReference type="InParanoid" id="A0A0C3FHX3"/>
<accession>A0A0C3FHX3</accession>
<sequence length="280" mass="31254">MYLLFARVSFLIRIIGLFVNLTTYEEIKNAIVDAQRKRYKGLEIERASGPKRADLEIINQLRTDGGERLGPGYNSRSRHASEGVKRSYEQAKTEIRSVKATPQLFSQASTQDNQLPGLPNVGISHNNLHLLTVVRSNAPTYVLTLHEINRQCHIRSIQQHQTVQTSSAMGRSDVIDHASKLKRLARACLPLVFSTQPCISHYYEGGLPHPVELEVRGGPNIRTRPKSSPKTYLLKRMPLLVPGLRHHTRNGCAPDPFDSFIGDVPGSLVLVSLNPRSRAA</sequence>
<keyword evidence="4" id="KW-1185">Reference proteome</keyword>
<feature type="signal peptide" evidence="2">
    <location>
        <begin position="1"/>
        <end position="24"/>
    </location>
</feature>
<dbReference type="AlphaFoldDB" id="A0A0C3FHX3"/>